<dbReference type="PANTHER" id="PTHR41287:SF1">
    <property type="entry name" value="PROTEIN YMFN"/>
    <property type="match status" value="1"/>
</dbReference>
<dbReference type="InterPro" id="IPR046462">
    <property type="entry name" value="TerL_nuclease"/>
</dbReference>
<dbReference type="AlphaFoldDB" id="A0A2W5KPE5"/>
<sequence>MWDLSCPDWADRLRSGQSLIPTLPLIESEADLALAIFDELQLPDVVGTPRLGDACGQWFRDIVRAVFGSWDPGARERFIRDMFVLAPKGSSKTSYSAGLMVTAMVMNQRPRAEMLFVGPTQAISDRAFDQAVGMINLSPELKRRFKPVEHRKEIRDLVNEAEMKVKTFDLSILTGSIPIFVLLDELHLLGRNAHTTKVLRQIRGGLEKTEEGFLLITTTQSDDNPAGAFKDELKLARRTRDGEFRGKNVRPLLPVLFEFPDEIAREPTAWQDVDNWPLVMPNLGRSIHLGSLVKDWESERSKGEHAIRIWASQHLNIEIGVGMKSDGWKGARYWARAEEPRLAGGRAGLDWLLSVSEVVTIGIDGGGLDDLFGLSVLGRERKTGRLLSWSCGWVHEGVLEDRKSIAAQLLDFQQEGTLTIVDDRLEDISGIVEIVELVLNSGLLGGVGIDPAAIGEMLDAMEGLGLTEENGLLIGVMQGGRLMTAIKSAERMVARLLLVHDGSKLMAWCVSNLKIEALATMIRATKQNAGDAKIDPAIALFNAVFVMLRNPEPFDPKAKRSYLETSPLLVL</sequence>
<feature type="domain" description="Terminase large subunit-like ATPase" evidence="1">
    <location>
        <begin position="59"/>
        <end position="236"/>
    </location>
</feature>
<dbReference type="InterPro" id="IPR027417">
    <property type="entry name" value="P-loop_NTPase"/>
</dbReference>
<dbReference type="Proteomes" id="UP000249577">
    <property type="component" value="Unassembled WGS sequence"/>
</dbReference>
<organism evidence="3 4">
    <name type="scientific">Ancylobacter novellus</name>
    <name type="common">Thiobacillus novellus</name>
    <dbReference type="NCBI Taxonomy" id="921"/>
    <lineage>
        <taxon>Bacteria</taxon>
        <taxon>Pseudomonadati</taxon>
        <taxon>Pseudomonadota</taxon>
        <taxon>Alphaproteobacteria</taxon>
        <taxon>Hyphomicrobiales</taxon>
        <taxon>Xanthobacteraceae</taxon>
        <taxon>Ancylobacter</taxon>
    </lineage>
</organism>
<name>A0A2W5KPE5_ANCNO</name>
<evidence type="ECO:0000313" key="3">
    <source>
        <dbReference type="EMBL" id="PZQ18942.1"/>
    </source>
</evidence>
<evidence type="ECO:0000259" key="2">
    <source>
        <dbReference type="Pfam" id="PF20441"/>
    </source>
</evidence>
<gene>
    <name evidence="3" type="ORF">DI565_00620</name>
</gene>
<dbReference type="Gene3D" id="3.40.50.300">
    <property type="entry name" value="P-loop containing nucleotide triphosphate hydrolases"/>
    <property type="match status" value="1"/>
</dbReference>
<reference evidence="3 4" key="1">
    <citation type="submission" date="2017-08" db="EMBL/GenBank/DDBJ databases">
        <title>Infants hospitalized years apart are colonized by the same room-sourced microbial strains.</title>
        <authorList>
            <person name="Brooks B."/>
            <person name="Olm M.R."/>
            <person name="Firek B.A."/>
            <person name="Baker R."/>
            <person name="Thomas B.C."/>
            <person name="Morowitz M.J."/>
            <person name="Banfield J.F."/>
        </authorList>
    </citation>
    <scope>NUCLEOTIDE SEQUENCE [LARGE SCALE GENOMIC DNA]</scope>
    <source>
        <strain evidence="3">S2_005_003_R2_43</strain>
    </source>
</reference>
<dbReference type="Pfam" id="PF20441">
    <property type="entry name" value="TerL_nuclease"/>
    <property type="match status" value="1"/>
</dbReference>
<dbReference type="GO" id="GO:0004519">
    <property type="term" value="F:endonuclease activity"/>
    <property type="evidence" value="ECO:0007669"/>
    <property type="project" value="InterPro"/>
</dbReference>
<evidence type="ECO:0000259" key="1">
    <source>
        <dbReference type="Pfam" id="PF03354"/>
    </source>
</evidence>
<accession>A0A2W5KPE5</accession>
<protein>
    <submittedName>
        <fullName evidence="3">Terminase</fullName>
    </submittedName>
</protein>
<dbReference type="InterPro" id="IPR005021">
    <property type="entry name" value="Terminase_largesu-like"/>
</dbReference>
<dbReference type="Pfam" id="PF03354">
    <property type="entry name" value="TerL_ATPase"/>
    <property type="match status" value="1"/>
</dbReference>
<evidence type="ECO:0000313" key="4">
    <source>
        <dbReference type="Proteomes" id="UP000249577"/>
    </source>
</evidence>
<proteinExistence type="predicted"/>
<feature type="domain" description="Terminase large subunit-like endonuclease" evidence="2">
    <location>
        <begin position="271"/>
        <end position="546"/>
    </location>
</feature>
<dbReference type="PANTHER" id="PTHR41287">
    <property type="match status" value="1"/>
</dbReference>
<dbReference type="InterPro" id="IPR046461">
    <property type="entry name" value="TerL_ATPase"/>
</dbReference>
<dbReference type="EMBL" id="QFPN01000001">
    <property type="protein sequence ID" value="PZQ18942.1"/>
    <property type="molecule type" value="Genomic_DNA"/>
</dbReference>
<comment type="caution">
    <text evidence="3">The sequence shown here is derived from an EMBL/GenBank/DDBJ whole genome shotgun (WGS) entry which is preliminary data.</text>
</comment>